<sequence length="394" mass="43718">MKFVQFWVFLCLLSVEVLHVSESITVKFLNREPLYVEPGRTLVLEAEFQLQPNEQIMFSTWERENSDGEVRLARNNKANNDRTFVEKDGALLRIKGVIKSDYGLYKVIVTATDGIQVTDYRSVIEITNPSTPSLAMKCSVPTQGAQWDSPRFSWQVDGVSVTNETAELDGSLLRLINLGRNYTCVTDSSQGTGKVEVLMKVLPSCVCVSVRFPSQQPVYVVSGQNLVLQAEIQLPSGDHVTKVTWEHEAEEKRNSGKITTMLAEYPARSSGERTTVDKGGSVMTLRNYQRTDNGVYTVTVRDQKGGQSSARCTVHEYEAVHHVSIMVNVSHSSLHCMEAWGTDPVFRWLHEKVAVTDAVGHVSADGTSLYLNAALCGHFTCMLEAWPSCSGGTQ</sequence>
<dbReference type="InterPro" id="IPR013783">
    <property type="entry name" value="Ig-like_fold"/>
</dbReference>
<dbReference type="OrthoDB" id="8841032at2759"/>
<evidence type="ECO:0000256" key="4">
    <source>
        <dbReference type="ARBA" id="ARBA00023180"/>
    </source>
</evidence>
<dbReference type="PROSITE" id="PS50835">
    <property type="entry name" value="IG_LIKE"/>
    <property type="match status" value="1"/>
</dbReference>
<dbReference type="PANTHER" id="PTHR12080">
    <property type="entry name" value="SIGNALING LYMPHOCYTIC ACTIVATION MOLECULE"/>
    <property type="match status" value="1"/>
</dbReference>
<feature type="domain" description="Ig-like" evidence="6">
    <location>
        <begin position="203"/>
        <end position="315"/>
    </location>
</feature>
<feature type="signal peptide" evidence="5">
    <location>
        <begin position="1"/>
        <end position="23"/>
    </location>
</feature>
<protein>
    <recommendedName>
        <fullName evidence="6">Ig-like domain-containing protein</fullName>
    </recommendedName>
</protein>
<evidence type="ECO:0000256" key="2">
    <source>
        <dbReference type="ARBA" id="ARBA00022729"/>
    </source>
</evidence>
<keyword evidence="4" id="KW-0325">Glycoprotein</keyword>
<keyword evidence="2 5" id="KW-0732">Signal</keyword>
<keyword evidence="3" id="KW-0472">Membrane</keyword>
<evidence type="ECO:0000259" key="6">
    <source>
        <dbReference type="PROSITE" id="PS50835"/>
    </source>
</evidence>
<feature type="chain" id="PRO_5022242063" description="Ig-like domain-containing protein" evidence="5">
    <location>
        <begin position="24"/>
        <end position="394"/>
    </location>
</feature>
<evidence type="ECO:0000256" key="3">
    <source>
        <dbReference type="ARBA" id="ARBA00023136"/>
    </source>
</evidence>
<dbReference type="PANTHER" id="PTHR12080:SF108">
    <property type="entry name" value="VASCULAR ENDOTHELIAL GROWTH FACTOR RECEPTOR 1"/>
    <property type="match status" value="1"/>
</dbReference>
<dbReference type="GO" id="GO:0005911">
    <property type="term" value="C:cell-cell junction"/>
    <property type="evidence" value="ECO:0007669"/>
    <property type="project" value="TreeGrafter"/>
</dbReference>
<organism evidence="7 8">
    <name type="scientific">Bagarius yarrelli</name>
    <name type="common">Goonch</name>
    <name type="synonym">Bagrus yarrelli</name>
    <dbReference type="NCBI Taxonomy" id="175774"/>
    <lineage>
        <taxon>Eukaryota</taxon>
        <taxon>Metazoa</taxon>
        <taxon>Chordata</taxon>
        <taxon>Craniata</taxon>
        <taxon>Vertebrata</taxon>
        <taxon>Euteleostomi</taxon>
        <taxon>Actinopterygii</taxon>
        <taxon>Neopterygii</taxon>
        <taxon>Teleostei</taxon>
        <taxon>Ostariophysi</taxon>
        <taxon>Siluriformes</taxon>
        <taxon>Sisoridae</taxon>
        <taxon>Sisorinae</taxon>
        <taxon>Bagarius</taxon>
    </lineage>
</organism>
<dbReference type="GO" id="GO:0016020">
    <property type="term" value="C:membrane"/>
    <property type="evidence" value="ECO:0007669"/>
    <property type="project" value="UniProtKB-SubCell"/>
</dbReference>
<evidence type="ECO:0000313" key="7">
    <source>
        <dbReference type="EMBL" id="TSK20167.1"/>
    </source>
</evidence>
<dbReference type="SUPFAM" id="SSF48726">
    <property type="entry name" value="Immunoglobulin"/>
    <property type="match status" value="2"/>
</dbReference>
<dbReference type="Proteomes" id="UP000319801">
    <property type="component" value="Unassembled WGS sequence"/>
</dbReference>
<dbReference type="Gene3D" id="2.60.40.10">
    <property type="entry name" value="Immunoglobulins"/>
    <property type="match status" value="2"/>
</dbReference>
<dbReference type="EMBL" id="VCAZ01000005">
    <property type="protein sequence ID" value="TSK20167.1"/>
    <property type="molecule type" value="Genomic_DNA"/>
</dbReference>
<evidence type="ECO:0000256" key="1">
    <source>
        <dbReference type="ARBA" id="ARBA00004370"/>
    </source>
</evidence>
<evidence type="ECO:0000256" key="5">
    <source>
        <dbReference type="SAM" id="SignalP"/>
    </source>
</evidence>
<dbReference type="AlphaFoldDB" id="A0A556TLW2"/>
<comment type="subcellular location">
    <subcellularLocation>
        <location evidence="1">Membrane</location>
    </subcellularLocation>
</comment>
<dbReference type="SMART" id="SM00409">
    <property type="entry name" value="IG"/>
    <property type="match status" value="2"/>
</dbReference>
<dbReference type="InterPro" id="IPR003599">
    <property type="entry name" value="Ig_sub"/>
</dbReference>
<proteinExistence type="predicted"/>
<dbReference type="InterPro" id="IPR015631">
    <property type="entry name" value="CD2/SLAM_rcpt"/>
</dbReference>
<gene>
    <name evidence="7" type="ORF">Baya_1715</name>
</gene>
<reference evidence="7 8" key="1">
    <citation type="journal article" date="2019" name="Genome Biol. Evol.">
        <title>Whole-Genome Sequencing of the Giant Devil Catfish, Bagarius yarrelli.</title>
        <authorList>
            <person name="Jiang W."/>
            <person name="Lv Y."/>
            <person name="Cheng L."/>
            <person name="Yang K."/>
            <person name="Chao B."/>
            <person name="Wang X."/>
            <person name="Li Y."/>
            <person name="Pan X."/>
            <person name="You X."/>
            <person name="Zhang Y."/>
            <person name="Yang J."/>
            <person name="Li J."/>
            <person name="Zhang X."/>
            <person name="Liu S."/>
            <person name="Sun C."/>
            <person name="Yang J."/>
            <person name="Shi Q."/>
        </authorList>
    </citation>
    <scope>NUCLEOTIDE SEQUENCE [LARGE SCALE GENOMIC DNA]</scope>
    <source>
        <strain evidence="7">JWS20170419001</strain>
        <tissue evidence="7">Muscle</tissue>
    </source>
</reference>
<keyword evidence="8" id="KW-1185">Reference proteome</keyword>
<dbReference type="InterPro" id="IPR007110">
    <property type="entry name" value="Ig-like_dom"/>
</dbReference>
<name>A0A556TLW2_BAGYA</name>
<accession>A0A556TLW2</accession>
<dbReference type="InterPro" id="IPR036179">
    <property type="entry name" value="Ig-like_dom_sf"/>
</dbReference>
<evidence type="ECO:0000313" key="8">
    <source>
        <dbReference type="Proteomes" id="UP000319801"/>
    </source>
</evidence>
<comment type="caution">
    <text evidence="7">The sequence shown here is derived from an EMBL/GenBank/DDBJ whole genome shotgun (WGS) entry which is preliminary data.</text>
</comment>